<sequence>MPLSSQVPRRLYQGVLLTGRYLIQTSDQRVLVCLADGNRRSQLTMTDELDDNVLFDVVKLTNNNSSAHSESTKDEEYNIINFVWANFATPTQTNTAVEGRADEEFQWFIQETHISGNYLIYFRRTVLDPKVYWSLDNRNPGTPVKLTTKLSGAQVWRFCLPALPLTSSRQTRRSKPSQDNAAQLLVINPRGIKPRLLVSEVL</sequence>
<keyword evidence="2" id="KW-1185">Reference proteome</keyword>
<reference evidence="1" key="1">
    <citation type="submission" date="2018-04" db="EMBL/GenBank/DDBJ databases">
        <title>Whole genome sequencing of Hypsizygus marmoreus.</title>
        <authorList>
            <person name="Choi I.-G."/>
            <person name="Min B."/>
            <person name="Kim J.-G."/>
            <person name="Kim S."/>
            <person name="Oh Y.-L."/>
            <person name="Kong W.-S."/>
            <person name="Park H."/>
            <person name="Jeong J."/>
            <person name="Song E.-S."/>
        </authorList>
    </citation>
    <scope>NUCLEOTIDE SEQUENCE [LARGE SCALE GENOMIC DNA]</scope>
    <source>
        <strain evidence="1">51987-8</strain>
    </source>
</reference>
<protein>
    <submittedName>
        <fullName evidence="1">Uncharacterized protein</fullName>
    </submittedName>
</protein>
<name>A0A369JX78_HYPMA</name>
<proteinExistence type="predicted"/>
<organism evidence="1 2">
    <name type="scientific">Hypsizygus marmoreus</name>
    <name type="common">White beech mushroom</name>
    <name type="synonym">Agaricus marmoreus</name>
    <dbReference type="NCBI Taxonomy" id="39966"/>
    <lineage>
        <taxon>Eukaryota</taxon>
        <taxon>Fungi</taxon>
        <taxon>Dikarya</taxon>
        <taxon>Basidiomycota</taxon>
        <taxon>Agaricomycotina</taxon>
        <taxon>Agaricomycetes</taxon>
        <taxon>Agaricomycetidae</taxon>
        <taxon>Agaricales</taxon>
        <taxon>Tricholomatineae</taxon>
        <taxon>Lyophyllaceae</taxon>
        <taxon>Hypsizygus</taxon>
    </lineage>
</organism>
<dbReference type="Proteomes" id="UP000076154">
    <property type="component" value="Unassembled WGS sequence"/>
</dbReference>
<dbReference type="EMBL" id="LUEZ02000040">
    <property type="protein sequence ID" value="RDB25932.1"/>
    <property type="molecule type" value="Genomic_DNA"/>
</dbReference>
<dbReference type="InParanoid" id="A0A369JX78"/>
<accession>A0A369JX78</accession>
<evidence type="ECO:0000313" key="1">
    <source>
        <dbReference type="EMBL" id="RDB25932.1"/>
    </source>
</evidence>
<dbReference type="AlphaFoldDB" id="A0A369JX78"/>
<evidence type="ECO:0000313" key="2">
    <source>
        <dbReference type="Proteomes" id="UP000076154"/>
    </source>
</evidence>
<comment type="caution">
    <text evidence="1">The sequence shown here is derived from an EMBL/GenBank/DDBJ whole genome shotgun (WGS) entry which is preliminary data.</text>
</comment>
<gene>
    <name evidence="1" type="ORF">Hypma_006429</name>
</gene>